<dbReference type="Pfam" id="PF01339">
    <property type="entry name" value="CheB_methylest"/>
    <property type="match status" value="1"/>
</dbReference>
<evidence type="ECO:0000256" key="1">
    <source>
        <dbReference type="ARBA" id="ARBA00022801"/>
    </source>
</evidence>
<sequence>METTEYNPIDSSYTPAFDIVTIAASADGLKALTEILSALPSNFPVPIVIVKHISPKYPSFLAEILNRQTSLTVKPAEDGEKLYPSVVYVAPPDYHLLVKPNGMISLSQSPKVRFVRPSADVLFESVAESYKERAIAIVLTGGDSDGSKGVEAIKKMGGIAIAQDKATSTVFGMPAAAIATGCVDFVLPLQEIAGAIANLVITGGMS</sequence>
<dbReference type="PROSITE" id="PS50122">
    <property type="entry name" value="CHEB"/>
    <property type="match status" value="1"/>
</dbReference>
<feature type="domain" description="CheB-type methylesterase" evidence="5">
    <location>
        <begin position="13"/>
        <end position="203"/>
    </location>
</feature>
<evidence type="ECO:0000256" key="2">
    <source>
        <dbReference type="ARBA" id="ARBA00039140"/>
    </source>
</evidence>
<evidence type="ECO:0000313" key="7">
    <source>
        <dbReference type="Proteomes" id="UP001050975"/>
    </source>
</evidence>
<dbReference type="EC" id="3.1.1.61" evidence="2"/>
<accession>A0AAV3XIK0</accession>
<feature type="active site" evidence="4">
    <location>
        <position position="145"/>
    </location>
</feature>
<dbReference type="Gene3D" id="3.40.50.180">
    <property type="entry name" value="Methylesterase CheB, C-terminal domain"/>
    <property type="match status" value="1"/>
</dbReference>
<dbReference type="PANTHER" id="PTHR42872">
    <property type="entry name" value="PROTEIN-GLUTAMATE METHYLESTERASE/PROTEIN-GLUTAMINE GLUTAMINASE"/>
    <property type="match status" value="1"/>
</dbReference>
<keyword evidence="1 4" id="KW-0378">Hydrolase</keyword>
<dbReference type="GO" id="GO:0008984">
    <property type="term" value="F:protein-glutamate methylesterase activity"/>
    <property type="evidence" value="ECO:0007669"/>
    <property type="project" value="UniProtKB-EC"/>
</dbReference>
<dbReference type="RefSeq" id="WP_226590018.1">
    <property type="nucleotide sequence ID" value="NZ_BLAY01000165.1"/>
</dbReference>
<gene>
    <name evidence="6" type="ORF">MiSe_72750</name>
</gene>
<dbReference type="AlphaFoldDB" id="A0AAV3XIK0"/>
<dbReference type="GO" id="GO:0005737">
    <property type="term" value="C:cytoplasm"/>
    <property type="evidence" value="ECO:0007669"/>
    <property type="project" value="InterPro"/>
</dbReference>
<dbReference type="EMBL" id="BLAY01000165">
    <property type="protein sequence ID" value="GET42458.1"/>
    <property type="molecule type" value="Genomic_DNA"/>
</dbReference>
<dbReference type="GO" id="GO:0006935">
    <property type="term" value="P:chemotaxis"/>
    <property type="evidence" value="ECO:0007669"/>
    <property type="project" value="UniProtKB-UniRule"/>
</dbReference>
<dbReference type="SUPFAM" id="SSF52738">
    <property type="entry name" value="Methylesterase CheB, C-terminal domain"/>
    <property type="match status" value="1"/>
</dbReference>
<protein>
    <recommendedName>
        <fullName evidence="2">protein-glutamate methylesterase</fullName>
        <ecNumber evidence="2">3.1.1.61</ecNumber>
    </recommendedName>
</protein>
<name>A0AAV3XIK0_9CYAN</name>
<dbReference type="GO" id="GO:0000156">
    <property type="term" value="F:phosphorelay response regulator activity"/>
    <property type="evidence" value="ECO:0007669"/>
    <property type="project" value="InterPro"/>
</dbReference>
<feature type="active site" evidence="4">
    <location>
        <position position="25"/>
    </location>
</feature>
<proteinExistence type="predicted"/>
<evidence type="ECO:0000259" key="5">
    <source>
        <dbReference type="PROSITE" id="PS50122"/>
    </source>
</evidence>
<dbReference type="InterPro" id="IPR000673">
    <property type="entry name" value="Sig_transdc_resp-reg_Me-estase"/>
</dbReference>
<comment type="catalytic activity">
    <reaction evidence="3">
        <text>[protein]-L-glutamate 5-O-methyl ester + H2O = L-glutamyl-[protein] + methanol + H(+)</text>
        <dbReference type="Rhea" id="RHEA:23236"/>
        <dbReference type="Rhea" id="RHEA-COMP:10208"/>
        <dbReference type="Rhea" id="RHEA-COMP:10311"/>
        <dbReference type="ChEBI" id="CHEBI:15377"/>
        <dbReference type="ChEBI" id="CHEBI:15378"/>
        <dbReference type="ChEBI" id="CHEBI:17790"/>
        <dbReference type="ChEBI" id="CHEBI:29973"/>
        <dbReference type="ChEBI" id="CHEBI:82795"/>
        <dbReference type="EC" id="3.1.1.61"/>
    </reaction>
</comment>
<evidence type="ECO:0000313" key="6">
    <source>
        <dbReference type="EMBL" id="GET42458.1"/>
    </source>
</evidence>
<feature type="active site" evidence="4">
    <location>
        <position position="52"/>
    </location>
</feature>
<dbReference type="CDD" id="cd16433">
    <property type="entry name" value="CheB"/>
    <property type="match status" value="1"/>
</dbReference>
<evidence type="ECO:0000256" key="4">
    <source>
        <dbReference type="PROSITE-ProRule" id="PRU00050"/>
    </source>
</evidence>
<keyword evidence="7" id="KW-1185">Reference proteome</keyword>
<dbReference type="InterPro" id="IPR035909">
    <property type="entry name" value="CheB_C"/>
</dbReference>
<dbReference type="Proteomes" id="UP001050975">
    <property type="component" value="Unassembled WGS sequence"/>
</dbReference>
<comment type="caution">
    <text evidence="6">The sequence shown here is derived from an EMBL/GenBank/DDBJ whole genome shotgun (WGS) entry which is preliminary data.</text>
</comment>
<dbReference type="PANTHER" id="PTHR42872:SF3">
    <property type="entry name" value="PROTEIN-GLUTAMATE METHYLESTERASE_PROTEIN-GLUTAMINE GLUTAMINASE 1"/>
    <property type="match status" value="1"/>
</dbReference>
<reference evidence="6" key="1">
    <citation type="submission" date="2019-10" db="EMBL/GenBank/DDBJ databases">
        <title>Draft genome sequece of Microseira wollei NIES-4236.</title>
        <authorList>
            <person name="Yamaguchi H."/>
            <person name="Suzuki S."/>
            <person name="Kawachi M."/>
        </authorList>
    </citation>
    <scope>NUCLEOTIDE SEQUENCE</scope>
    <source>
        <strain evidence="6">NIES-4236</strain>
    </source>
</reference>
<evidence type="ECO:0000256" key="3">
    <source>
        <dbReference type="ARBA" id="ARBA00048267"/>
    </source>
</evidence>
<keyword evidence="4" id="KW-0145">Chemotaxis</keyword>
<organism evidence="6 7">
    <name type="scientific">Microseira wollei NIES-4236</name>
    <dbReference type="NCBI Taxonomy" id="2530354"/>
    <lineage>
        <taxon>Bacteria</taxon>
        <taxon>Bacillati</taxon>
        <taxon>Cyanobacteriota</taxon>
        <taxon>Cyanophyceae</taxon>
        <taxon>Oscillatoriophycideae</taxon>
        <taxon>Aerosakkonematales</taxon>
        <taxon>Aerosakkonemataceae</taxon>
        <taxon>Microseira</taxon>
    </lineage>
</organism>